<dbReference type="Proteomes" id="UP001497444">
    <property type="component" value="Chromosome 9"/>
</dbReference>
<dbReference type="EMBL" id="OZ020104">
    <property type="protein sequence ID" value="CAK9278628.1"/>
    <property type="molecule type" value="Genomic_DNA"/>
</dbReference>
<name>A0ABP0XHN5_9BRYO</name>
<sequence>MGGDDDDVDVMASHHGKGSGGAAVGLAWKKAEVRRTRRQMELSRYVAQGKENVPVFCSNVGEPLQRSPLPVGYPRLPLQDITAAILSPLTQLREEEDESGGHKRPKQRKAPKKKLSRPCPPVIEVLTETTSKGQSSQQATVTVTEFSSEAGPSERPPVPAAPEELLSGISGIEEQGTVVLKPINQESNTEVQLLVAESSHLLKKKTTVVTTATSPSRGRGAAASCSPSGSHKTKRRKPLPKPTPGRNVARFR</sequence>
<reference evidence="2" key="1">
    <citation type="submission" date="2024-02" db="EMBL/GenBank/DDBJ databases">
        <authorList>
            <consortium name="ELIXIR-Norway"/>
            <consortium name="Elixir Norway"/>
        </authorList>
    </citation>
    <scope>NUCLEOTIDE SEQUENCE</scope>
</reference>
<feature type="compositionally biased region" description="Polar residues" evidence="1">
    <location>
        <begin position="127"/>
        <end position="147"/>
    </location>
</feature>
<evidence type="ECO:0000313" key="3">
    <source>
        <dbReference type="Proteomes" id="UP001497444"/>
    </source>
</evidence>
<feature type="compositionally biased region" description="Basic residues" evidence="1">
    <location>
        <begin position="102"/>
        <end position="116"/>
    </location>
</feature>
<evidence type="ECO:0000313" key="2">
    <source>
        <dbReference type="EMBL" id="CAK9278628.1"/>
    </source>
</evidence>
<feature type="region of interest" description="Disordered" evidence="1">
    <location>
        <begin position="1"/>
        <end position="24"/>
    </location>
</feature>
<feature type="region of interest" description="Disordered" evidence="1">
    <location>
        <begin position="207"/>
        <end position="252"/>
    </location>
</feature>
<gene>
    <name evidence="2" type="ORF">CSSPJE1EN1_LOCUS24106</name>
</gene>
<keyword evidence="3" id="KW-1185">Reference proteome</keyword>
<accession>A0ABP0XHN5</accession>
<organism evidence="2 3">
    <name type="scientific">Sphagnum jensenii</name>
    <dbReference type="NCBI Taxonomy" id="128206"/>
    <lineage>
        <taxon>Eukaryota</taxon>
        <taxon>Viridiplantae</taxon>
        <taxon>Streptophyta</taxon>
        <taxon>Embryophyta</taxon>
        <taxon>Bryophyta</taxon>
        <taxon>Sphagnophytina</taxon>
        <taxon>Sphagnopsida</taxon>
        <taxon>Sphagnales</taxon>
        <taxon>Sphagnaceae</taxon>
        <taxon>Sphagnum</taxon>
    </lineage>
</organism>
<protein>
    <submittedName>
        <fullName evidence="2">Uncharacterized protein</fullName>
    </submittedName>
</protein>
<feature type="region of interest" description="Disordered" evidence="1">
    <location>
        <begin position="93"/>
        <end position="167"/>
    </location>
</feature>
<proteinExistence type="predicted"/>
<evidence type="ECO:0000256" key="1">
    <source>
        <dbReference type="SAM" id="MobiDB-lite"/>
    </source>
</evidence>